<dbReference type="OrthoDB" id="430293at2759"/>
<accession>A0A2G5HLM6</accession>
<evidence type="ECO:0000256" key="6">
    <source>
        <dbReference type="ARBA" id="ARBA00022692"/>
    </source>
</evidence>
<keyword evidence="7" id="KW-0540">Nuclease</keyword>
<dbReference type="RefSeq" id="XP_023452239.1">
    <property type="nucleotide sequence ID" value="XM_023596746.2"/>
</dbReference>
<dbReference type="FunFam" id="2.40.50.90:FF:000029">
    <property type="entry name" value="Probable endonuclease lcl3"/>
    <property type="match status" value="1"/>
</dbReference>
<comment type="subcellular location">
    <subcellularLocation>
        <location evidence="1">Membrane</location>
        <topology evidence="1">Single-pass membrane protein</topology>
    </subcellularLocation>
    <subcellularLocation>
        <location evidence="2">Mitochondrion</location>
    </subcellularLocation>
</comment>
<comment type="similarity">
    <text evidence="3">Belongs to the LCL3 family.</text>
</comment>
<dbReference type="PANTHER" id="PTHR12302:SF3">
    <property type="entry name" value="SERINE_THREONINE-PROTEIN KINASE 31"/>
    <property type="match status" value="1"/>
</dbReference>
<evidence type="ECO:0000256" key="5">
    <source>
        <dbReference type="ARBA" id="ARBA00014651"/>
    </source>
</evidence>
<evidence type="ECO:0000256" key="11">
    <source>
        <dbReference type="ARBA" id="ARBA00022837"/>
    </source>
</evidence>
<dbReference type="GO" id="GO:0016020">
    <property type="term" value="C:membrane"/>
    <property type="evidence" value="ECO:0007669"/>
    <property type="project" value="UniProtKB-SubCell"/>
</dbReference>
<keyword evidence="8" id="KW-0479">Metal-binding</keyword>
<name>A0A2G5HLM6_CERBT</name>
<gene>
    <name evidence="18" type="primary">LCL3</name>
    <name evidence="17" type="ORF">CB0940_04042</name>
    <name evidence="18" type="ORF">RHO25_005875</name>
</gene>
<keyword evidence="12" id="KW-1133">Transmembrane helix</keyword>
<dbReference type="GO" id="GO:0004519">
    <property type="term" value="F:endonuclease activity"/>
    <property type="evidence" value="ECO:0007669"/>
    <property type="project" value="UniProtKB-KW"/>
</dbReference>
<keyword evidence="13" id="KW-0496">Mitochondrion</keyword>
<keyword evidence="6" id="KW-0812">Transmembrane</keyword>
<evidence type="ECO:0000259" key="16">
    <source>
        <dbReference type="PROSITE" id="PS50830"/>
    </source>
</evidence>
<evidence type="ECO:0000256" key="14">
    <source>
        <dbReference type="ARBA" id="ARBA00023136"/>
    </source>
</evidence>
<evidence type="ECO:0000256" key="4">
    <source>
        <dbReference type="ARBA" id="ARBA00013404"/>
    </source>
</evidence>
<feature type="compositionally biased region" description="Polar residues" evidence="15">
    <location>
        <begin position="17"/>
        <end position="43"/>
    </location>
</feature>
<dbReference type="PANTHER" id="PTHR12302">
    <property type="entry name" value="EBNA2 BINDING PROTEIN P100"/>
    <property type="match status" value="1"/>
</dbReference>
<evidence type="ECO:0000256" key="12">
    <source>
        <dbReference type="ARBA" id="ARBA00022989"/>
    </source>
</evidence>
<proteinExistence type="inferred from homology"/>
<dbReference type="GO" id="GO:0046872">
    <property type="term" value="F:metal ion binding"/>
    <property type="evidence" value="ECO:0007669"/>
    <property type="project" value="UniProtKB-KW"/>
</dbReference>
<evidence type="ECO:0000256" key="13">
    <source>
        <dbReference type="ARBA" id="ARBA00023128"/>
    </source>
</evidence>
<evidence type="ECO:0000256" key="7">
    <source>
        <dbReference type="ARBA" id="ARBA00022722"/>
    </source>
</evidence>
<evidence type="ECO:0000256" key="2">
    <source>
        <dbReference type="ARBA" id="ARBA00004173"/>
    </source>
</evidence>
<reference evidence="17 19" key="1">
    <citation type="submission" date="2015-10" db="EMBL/GenBank/DDBJ databases">
        <title>The cercosporin biosynthetic gene cluster was horizontally transferred to several fungal lineages and shown to be expanded in Cercospora beticola based on microsynteny with recipient genomes.</title>
        <authorList>
            <person name="De Jonge R."/>
            <person name="Ebert M.K."/>
            <person name="Suttle J.C."/>
            <person name="Jurick Ii W.M."/>
            <person name="Secor G.A."/>
            <person name="Thomma B.P."/>
            <person name="Van De Peer Y."/>
            <person name="Bolton M.D."/>
        </authorList>
    </citation>
    <scope>NUCLEOTIDE SEQUENCE [LARGE SCALE GENOMIC DNA]</scope>
    <source>
        <strain evidence="17 19">09-40</strain>
    </source>
</reference>
<dbReference type="EMBL" id="LKMD01000105">
    <property type="protein sequence ID" value="PIA93112.1"/>
    <property type="molecule type" value="Genomic_DNA"/>
</dbReference>
<dbReference type="Pfam" id="PF00565">
    <property type="entry name" value="SNase"/>
    <property type="match status" value="1"/>
</dbReference>
<evidence type="ECO:0000313" key="17">
    <source>
        <dbReference type="EMBL" id="PIA93112.1"/>
    </source>
</evidence>
<dbReference type="GeneID" id="35427851"/>
<organism evidence="17 19">
    <name type="scientific">Cercospora beticola</name>
    <name type="common">Sugarbeet leaf spot fungus</name>
    <dbReference type="NCBI Taxonomy" id="122368"/>
    <lineage>
        <taxon>Eukaryota</taxon>
        <taxon>Fungi</taxon>
        <taxon>Dikarya</taxon>
        <taxon>Ascomycota</taxon>
        <taxon>Pezizomycotina</taxon>
        <taxon>Dothideomycetes</taxon>
        <taxon>Dothideomycetidae</taxon>
        <taxon>Mycosphaerellales</taxon>
        <taxon>Mycosphaerellaceae</taxon>
        <taxon>Cercospora</taxon>
    </lineage>
</organism>
<dbReference type="GO" id="GO:0005739">
    <property type="term" value="C:mitochondrion"/>
    <property type="evidence" value="ECO:0007669"/>
    <property type="project" value="UniProtKB-SubCell"/>
</dbReference>
<evidence type="ECO:0000313" key="20">
    <source>
        <dbReference type="Proteomes" id="UP001302367"/>
    </source>
</evidence>
<evidence type="ECO:0000313" key="19">
    <source>
        <dbReference type="Proteomes" id="UP000230605"/>
    </source>
</evidence>
<evidence type="ECO:0000256" key="9">
    <source>
        <dbReference type="ARBA" id="ARBA00022759"/>
    </source>
</evidence>
<evidence type="ECO:0000256" key="1">
    <source>
        <dbReference type="ARBA" id="ARBA00004167"/>
    </source>
</evidence>
<feature type="region of interest" description="Disordered" evidence="15">
    <location>
        <begin position="13"/>
        <end position="43"/>
    </location>
</feature>
<evidence type="ECO:0000313" key="18">
    <source>
        <dbReference type="EMBL" id="WPB01252.1"/>
    </source>
</evidence>
<dbReference type="AlphaFoldDB" id="A0A2G5HLM6"/>
<protein>
    <recommendedName>
        <fullName evidence="4">Probable endonuclease LCL3</fullName>
    </recommendedName>
    <alternativeName>
        <fullName evidence="5">Probable endonuclease lcl3</fullName>
    </alternativeName>
</protein>
<dbReference type="PROSITE" id="PS50830">
    <property type="entry name" value="TNASE_3"/>
    <property type="match status" value="1"/>
</dbReference>
<keyword evidence="10" id="KW-0378">Hydrolase</keyword>
<dbReference type="Gene3D" id="2.40.50.90">
    <property type="match status" value="1"/>
</dbReference>
<keyword evidence="20" id="KW-1185">Reference proteome</keyword>
<evidence type="ECO:0000256" key="15">
    <source>
        <dbReference type="SAM" id="MobiDB-lite"/>
    </source>
</evidence>
<dbReference type="Proteomes" id="UP001302367">
    <property type="component" value="Chromosome 4"/>
</dbReference>
<keyword evidence="11" id="KW-0106">Calcium</keyword>
<dbReference type="SUPFAM" id="SSF50199">
    <property type="entry name" value="Staphylococcal nuclease"/>
    <property type="match status" value="1"/>
</dbReference>
<evidence type="ECO:0000256" key="10">
    <source>
        <dbReference type="ARBA" id="ARBA00022801"/>
    </source>
</evidence>
<evidence type="ECO:0000256" key="8">
    <source>
        <dbReference type="ARBA" id="ARBA00022723"/>
    </source>
</evidence>
<keyword evidence="9 17" id="KW-0255">Endonuclease</keyword>
<dbReference type="Proteomes" id="UP000230605">
    <property type="component" value="Chromosome 4"/>
</dbReference>
<sequence length="279" mass="31641">MGWFWSEWKLSNHRKNPSTTSENGTSPSPAATLQNQPSSTSSSHNLRTIAWCTATATLALSLPLLYKRHLRRIRTADYISPKILRKKSLYGYVTRVGDADNFRLYHTPLGRFAGWGWYRRIPTKPTELSNETIHVRIAGIDAPELPHFGRPGQPHGQDALKWLTGQLLNQRVRVLPLAKDQYGRVVGMVHMRRFLVLKRDVGLEMIKAGWAGVYEAKTGAEYGGKEKEYREAEARAKQRKVGMWGGPGVIGKLLGKKQEVLESPREFKTRQKKVESKPK</sequence>
<dbReference type="SMART" id="SM00318">
    <property type="entry name" value="SNc"/>
    <property type="match status" value="1"/>
</dbReference>
<dbReference type="InterPro" id="IPR016071">
    <property type="entry name" value="Staphylococal_nuclease_OB-fold"/>
</dbReference>
<reference evidence="18 20" key="2">
    <citation type="submission" date="2023-09" db="EMBL/GenBank/DDBJ databases">
        <title>Complete-Gapless Cercospora beticola genome.</title>
        <authorList>
            <person name="Wyatt N.A."/>
            <person name="Spanner R.E."/>
            <person name="Bolton M.D."/>
        </authorList>
    </citation>
    <scope>NUCLEOTIDE SEQUENCE [LARGE SCALE GENOMIC DNA]</scope>
    <source>
        <strain evidence="18">Cb09-40</strain>
    </source>
</reference>
<dbReference type="EMBL" id="CP134187">
    <property type="protein sequence ID" value="WPB01252.1"/>
    <property type="molecule type" value="Genomic_DNA"/>
</dbReference>
<keyword evidence="14" id="KW-0472">Membrane</keyword>
<dbReference type="GO" id="GO:0016787">
    <property type="term" value="F:hydrolase activity"/>
    <property type="evidence" value="ECO:0007669"/>
    <property type="project" value="UniProtKB-KW"/>
</dbReference>
<dbReference type="InterPro" id="IPR035437">
    <property type="entry name" value="SNase_OB-fold_sf"/>
</dbReference>
<evidence type="ECO:0000256" key="3">
    <source>
        <dbReference type="ARBA" id="ARBA00005435"/>
    </source>
</evidence>
<feature type="domain" description="TNase-like" evidence="16">
    <location>
        <begin position="87"/>
        <end position="246"/>
    </location>
</feature>